<keyword evidence="3 5" id="KW-0378">Hydrolase</keyword>
<dbReference type="EC" id="3.5.2.6" evidence="2 5"/>
<dbReference type="Proteomes" id="UP000254412">
    <property type="component" value="Unassembled WGS sequence"/>
</dbReference>
<evidence type="ECO:0000256" key="2">
    <source>
        <dbReference type="ARBA" id="ARBA00012865"/>
    </source>
</evidence>
<name>A0A380GQT3_9STAP</name>
<dbReference type="AlphaFoldDB" id="A0A380GQT3"/>
<dbReference type="Pfam" id="PF13354">
    <property type="entry name" value="Beta-lactamase2"/>
    <property type="match status" value="1"/>
</dbReference>
<evidence type="ECO:0000256" key="5">
    <source>
        <dbReference type="RuleBase" id="RU361140"/>
    </source>
</evidence>
<evidence type="ECO:0000313" key="6">
    <source>
        <dbReference type="EMBL" id="SUM56050.1"/>
    </source>
</evidence>
<reference evidence="6 7" key="1">
    <citation type="submission" date="2018-06" db="EMBL/GenBank/DDBJ databases">
        <authorList>
            <consortium name="Pathogen Informatics"/>
            <person name="Doyle S."/>
        </authorList>
    </citation>
    <scope>NUCLEOTIDE SEQUENCE [LARGE SCALE GENOMIC DNA]</scope>
    <source>
        <strain evidence="6 7">NCTC13834</strain>
    </source>
</reference>
<dbReference type="InterPro" id="IPR000871">
    <property type="entry name" value="Beta-lactam_class-A"/>
</dbReference>
<dbReference type="EMBL" id="UHDS01000001">
    <property type="protein sequence ID" value="SUM56050.1"/>
    <property type="molecule type" value="Genomic_DNA"/>
</dbReference>
<dbReference type="PANTHER" id="PTHR35333:SF3">
    <property type="entry name" value="BETA-LACTAMASE-TYPE TRANSPEPTIDASE FOLD CONTAINING PROTEIN"/>
    <property type="match status" value="1"/>
</dbReference>
<dbReference type="NCBIfam" id="NF033103">
    <property type="entry name" value="bla_class_A"/>
    <property type="match status" value="1"/>
</dbReference>
<dbReference type="InterPro" id="IPR045155">
    <property type="entry name" value="Beta-lactam_cat"/>
</dbReference>
<dbReference type="SUPFAM" id="SSF56601">
    <property type="entry name" value="beta-lactamase/transpeptidase-like"/>
    <property type="match status" value="1"/>
</dbReference>
<evidence type="ECO:0000256" key="3">
    <source>
        <dbReference type="ARBA" id="ARBA00022801"/>
    </source>
</evidence>
<proteinExistence type="inferred from homology"/>
<dbReference type="RefSeq" id="WP_103373641.1">
    <property type="nucleotide sequence ID" value="NZ_BMCF01000005.1"/>
</dbReference>
<dbReference type="PANTHER" id="PTHR35333">
    <property type="entry name" value="BETA-LACTAMASE"/>
    <property type="match status" value="1"/>
</dbReference>
<comment type="similarity">
    <text evidence="1 5">Belongs to the class-A beta-lactamase family.</text>
</comment>
<dbReference type="Gene3D" id="3.40.710.10">
    <property type="entry name" value="DD-peptidase/beta-lactamase superfamily"/>
    <property type="match status" value="1"/>
</dbReference>
<dbReference type="GO" id="GO:0046677">
    <property type="term" value="P:response to antibiotic"/>
    <property type="evidence" value="ECO:0007669"/>
    <property type="project" value="UniProtKB-UniRule"/>
</dbReference>
<dbReference type="InterPro" id="IPR012338">
    <property type="entry name" value="Beta-lactam/transpept-like"/>
</dbReference>
<dbReference type="GO" id="GO:0008800">
    <property type="term" value="F:beta-lactamase activity"/>
    <property type="evidence" value="ECO:0007669"/>
    <property type="project" value="UniProtKB-UniRule"/>
</dbReference>
<gene>
    <name evidence="6" type="primary">blaZ</name>
    <name evidence="6" type="ORF">NCTC13834_02427</name>
</gene>
<dbReference type="PRINTS" id="PR00118">
    <property type="entry name" value="BLACTAMASEA"/>
</dbReference>
<dbReference type="InterPro" id="IPR023650">
    <property type="entry name" value="Beta-lactam_class-A_AS"/>
</dbReference>
<evidence type="ECO:0000313" key="7">
    <source>
        <dbReference type="Proteomes" id="UP000254412"/>
    </source>
</evidence>
<dbReference type="GO" id="GO:0030655">
    <property type="term" value="P:beta-lactam antibiotic catabolic process"/>
    <property type="evidence" value="ECO:0007669"/>
    <property type="project" value="InterPro"/>
</dbReference>
<evidence type="ECO:0000256" key="4">
    <source>
        <dbReference type="ARBA" id="ARBA00023251"/>
    </source>
</evidence>
<comment type="catalytic activity">
    <reaction evidence="5">
        <text>a beta-lactam + H2O = a substituted beta-amino acid</text>
        <dbReference type="Rhea" id="RHEA:20401"/>
        <dbReference type="ChEBI" id="CHEBI:15377"/>
        <dbReference type="ChEBI" id="CHEBI:35627"/>
        <dbReference type="ChEBI" id="CHEBI:140347"/>
        <dbReference type="EC" id="3.5.2.6"/>
    </reaction>
</comment>
<evidence type="ECO:0000256" key="1">
    <source>
        <dbReference type="ARBA" id="ARBA00009009"/>
    </source>
</evidence>
<accession>A0A380GQT3</accession>
<organism evidence="6 7">
    <name type="scientific">Staphylococcus nepalensis</name>
    <dbReference type="NCBI Taxonomy" id="214473"/>
    <lineage>
        <taxon>Bacteria</taxon>
        <taxon>Bacillati</taxon>
        <taxon>Bacillota</taxon>
        <taxon>Bacilli</taxon>
        <taxon>Bacillales</taxon>
        <taxon>Staphylococcaceae</taxon>
        <taxon>Staphylococcus</taxon>
    </lineage>
</organism>
<protein>
    <recommendedName>
        <fullName evidence="2 5">Beta-lactamase</fullName>
        <ecNumber evidence="2 5">3.5.2.6</ecNumber>
    </recommendedName>
</protein>
<sequence length="282" mass="30874">MMKLCLSILVGFMLLILTGNTASAKTFEQIEQDNDTIVGVYGVNTANGKHIQHRSDERFAFASTYKAIASGILLQNTATSTLNKKIDIKKDDIVANSPVTEKYVGSQMTLKALIQASMLQSDNTANNKIINEIGGIKGFHEELKQLEDNISNPQRLEPELNLYDPTSTADTTTPKAAAMTLKHILTNEDMSKANRNLLKNVMIHNETGDTLIKAGVSKQAVVGDKSGQGLTYGTRNDLAFIYPKNQKEPIVLAIYTKKDGKDAKPNDKVIQMATKTAMEALK</sequence>
<keyword evidence="4 5" id="KW-0046">Antibiotic resistance</keyword>
<dbReference type="PROSITE" id="PS00146">
    <property type="entry name" value="BETA_LACTAMASE_A"/>
    <property type="match status" value="1"/>
</dbReference>